<dbReference type="Gene3D" id="2.60.40.2020">
    <property type="match status" value="1"/>
</dbReference>
<name>A0ABR7MER5_9BACT</name>
<gene>
    <name evidence="3" type="ORF">H8B15_01405</name>
</gene>
<accession>A0ABR7MER5</accession>
<dbReference type="Proteomes" id="UP000622017">
    <property type="component" value="Unassembled WGS sequence"/>
</dbReference>
<keyword evidence="2" id="KW-0789">Thiol protease inhibitor</keyword>
<evidence type="ECO:0000256" key="1">
    <source>
        <dbReference type="ARBA" id="ARBA00022690"/>
    </source>
</evidence>
<comment type="caution">
    <text evidence="3">The sequence shown here is derived from an EMBL/GenBank/DDBJ whole genome shotgun (WGS) entry which is preliminary data.</text>
</comment>
<proteinExistence type="predicted"/>
<organism evidence="3 4">
    <name type="scientific">Hymenobacter citatus</name>
    <dbReference type="NCBI Taxonomy" id="2763506"/>
    <lineage>
        <taxon>Bacteria</taxon>
        <taxon>Pseudomonadati</taxon>
        <taxon>Bacteroidota</taxon>
        <taxon>Cytophagia</taxon>
        <taxon>Cytophagales</taxon>
        <taxon>Hymenobacteraceae</taxon>
        <taxon>Hymenobacter</taxon>
    </lineage>
</organism>
<evidence type="ECO:0000313" key="3">
    <source>
        <dbReference type="EMBL" id="MBC6609557.1"/>
    </source>
</evidence>
<dbReference type="RefSeq" id="WP_187317863.1">
    <property type="nucleotide sequence ID" value="NZ_JACSCY010000001.1"/>
</dbReference>
<keyword evidence="4" id="KW-1185">Reference proteome</keyword>
<dbReference type="EMBL" id="JACSCY010000001">
    <property type="protein sequence ID" value="MBC6609557.1"/>
    <property type="molecule type" value="Genomic_DNA"/>
</dbReference>
<protein>
    <submittedName>
        <fullName evidence="3">Uncharacterized protein</fullName>
    </submittedName>
</protein>
<reference evidence="3 4" key="1">
    <citation type="submission" date="2020-08" db="EMBL/GenBank/DDBJ databases">
        <title>Hymenobacter sp.</title>
        <authorList>
            <person name="Kim M.K."/>
        </authorList>
    </citation>
    <scope>NUCLEOTIDE SEQUENCE [LARGE SCALE GENOMIC DNA]</scope>
    <source>
        <strain evidence="3 4">BT507</strain>
    </source>
</reference>
<sequence>MEMQQLTLRVQEQHAVTLPSRGASGLQLLFSTEPADIVLVVRREPTPNEREQPPITVGGTIAAYFELTGLKPGQATVRFYEKPAPGRGGPSEIPVATYLITVSQ</sequence>
<evidence type="ECO:0000256" key="2">
    <source>
        <dbReference type="ARBA" id="ARBA00022704"/>
    </source>
</evidence>
<dbReference type="InterPro" id="IPR036331">
    <property type="entry name" value="Chagasin-like_sf"/>
</dbReference>
<evidence type="ECO:0000313" key="4">
    <source>
        <dbReference type="Proteomes" id="UP000622017"/>
    </source>
</evidence>
<keyword evidence="1" id="KW-0646">Protease inhibitor</keyword>